<dbReference type="EMBL" id="ADMH02000968">
    <property type="protein sequence ID" value="ETN64548.1"/>
    <property type="molecule type" value="Genomic_DNA"/>
</dbReference>
<dbReference type="VEuPathDB" id="VectorBase:ADAC003700"/>
<proteinExistence type="inferred from homology"/>
<reference evidence="4 6" key="1">
    <citation type="journal article" date="2010" name="BMC Genomics">
        <title>Combination of measures distinguishes pre-miRNAs from other stem-loops in the genome of the newly sequenced Anopheles darlingi.</title>
        <authorList>
            <person name="Mendes N.D."/>
            <person name="Freitas A.T."/>
            <person name="Vasconcelos A.T."/>
            <person name="Sagot M.F."/>
        </authorList>
    </citation>
    <scope>NUCLEOTIDE SEQUENCE</scope>
</reference>
<keyword evidence="2" id="KW-0732">Signal</keyword>
<sequence length="943" mass="104676">MMWLKLGALCLLLSSSPFCDGFSTLFPTDLGLAEEDEPFMPREREELDDCHIRYNRYMRTEAESLDPFEPYPEPRENGHVAAVGLTRKPGNTIDWLCMGTLIWENVVLTTARCTVQEGNTEPDVVRLGGGQYFPDSTITPADSEHVIERKVSAIVRHPQFNPITGQNDIAVMKLDTIVRASPAVVPACVWLYHEIPFSRMESVGRSVPQAGPKSEIINEVYLQRNKNKCATFGAGICMERNRTNVVNVCSTAARGDILQRRLVHNFATSPFLIGLLADHSSDGSCPTLRSYAPVHQYRDWLIEAMQQLETTATRSSFHPVACALRYVHVRPRVDNLLYERIGDIPRFPVGLEADEERYLNYIVQLVWPPGSPNARNNCVATFVEQTVLLTLAECVLPVNPTSVRTKHRYRSVSFEIADIVVHPEYSANSPRNNIAVIKLKTRAEVVPSCPWLYPMLPDRVDYTGIGRGNLNNFLADTPDDSSESLPTFVQPAVTTQPWPVCGHFLANLAARNQTVPQFTEDEHLCFGDEQWQVPDGCALLKGAPVQRYVVRAGGFIKQLFGLSLAGQFCGLGLPSVAVAVAPHASWLRSVVLKPLVQAGRSKSKGSSSALIFINPDLKRSDECTDGRGSLGICVPHEECLSTREQLNSGGHVTLCTNGSIICCAWGDIARGNRPAQPAISPVQAELDGCEDRYRAVREERFVGFQENEDDYGNLPSVAEIGWAMSGGKISFPCTGLLITLRTIVTTARCVESNGRKPTVARIGSIGAGPQTSYLLPPIRRVTVHEDYDETSGLHNIALITLSEPIVATPFVYPGCLWKNQTHLPARTQLLSLNDYEPRIITHFVHPMYYSECRERLADSTTGLLLNGQMCMLRESPESKFIHTTPCFATGSIIRWENTTANPEIIDAQYLVGLYSHGDCRKNDDVMLVIRVSDYYDWIVGNIK</sequence>
<dbReference type="Proteomes" id="UP000000673">
    <property type="component" value="Unassembled WGS sequence"/>
</dbReference>
<dbReference type="SMART" id="SM00020">
    <property type="entry name" value="Tryp_SPc"/>
    <property type="match status" value="1"/>
</dbReference>
<dbReference type="STRING" id="43151.W5JML2"/>
<dbReference type="eggNOG" id="KOG3627">
    <property type="taxonomic scope" value="Eukaryota"/>
</dbReference>
<dbReference type="Gene3D" id="2.40.10.10">
    <property type="entry name" value="Trypsin-like serine proteases"/>
    <property type="match status" value="3"/>
</dbReference>
<dbReference type="InterPro" id="IPR009003">
    <property type="entry name" value="Peptidase_S1_PA"/>
</dbReference>
<feature type="domain" description="Peptidase S1" evidence="3">
    <location>
        <begin position="348"/>
        <end position="592"/>
    </location>
</feature>
<dbReference type="HOGENOM" id="CLU_006842_22_0_1"/>
<feature type="chain" id="PRO_5010155638" description="Peptidase S1 domain-containing protein" evidence="2">
    <location>
        <begin position="22"/>
        <end position="943"/>
    </location>
</feature>
<organism evidence="4">
    <name type="scientific">Anopheles darlingi</name>
    <name type="common">Mosquito</name>
    <dbReference type="NCBI Taxonomy" id="43151"/>
    <lineage>
        <taxon>Eukaryota</taxon>
        <taxon>Metazoa</taxon>
        <taxon>Ecdysozoa</taxon>
        <taxon>Arthropoda</taxon>
        <taxon>Hexapoda</taxon>
        <taxon>Insecta</taxon>
        <taxon>Pterygota</taxon>
        <taxon>Neoptera</taxon>
        <taxon>Endopterygota</taxon>
        <taxon>Diptera</taxon>
        <taxon>Nematocera</taxon>
        <taxon>Culicoidea</taxon>
        <taxon>Culicidae</taxon>
        <taxon>Anophelinae</taxon>
        <taxon>Anopheles</taxon>
    </lineage>
</organism>
<accession>W5JML2</accession>
<feature type="domain" description="Peptidase S1" evidence="3">
    <location>
        <begin position="701"/>
        <end position="943"/>
    </location>
</feature>
<evidence type="ECO:0000256" key="1">
    <source>
        <dbReference type="ARBA" id="ARBA00024195"/>
    </source>
</evidence>
<reference evidence="4" key="3">
    <citation type="journal article" date="2013" name="Nucleic Acids Res.">
        <title>The genome of Anopheles darlingi, the main neotropical malaria vector.</title>
        <authorList>
            <person name="Marinotti O."/>
            <person name="Cerqueira G.C."/>
            <person name="de Almeida L.G."/>
            <person name="Ferro M.I."/>
            <person name="Loreto E.L."/>
            <person name="Zaha A."/>
            <person name="Teixeira S.M."/>
            <person name="Wespiser A.R."/>
            <person name="Almeida E Silva A."/>
            <person name="Schlindwein A.D."/>
            <person name="Pacheco A.C."/>
            <person name="Silva A.L."/>
            <person name="Graveley B.R."/>
            <person name="Walenz B.P."/>
            <person name="Lima Bde A."/>
            <person name="Ribeiro C.A."/>
            <person name="Nunes-Silva C.G."/>
            <person name="de Carvalho C.R."/>
            <person name="Soares C.M."/>
            <person name="de Menezes C.B."/>
            <person name="Matiolli C."/>
            <person name="Caffrey D."/>
            <person name="Araujo D.A."/>
            <person name="de Oliveira D.M."/>
            <person name="Golenbock D."/>
            <person name="Grisard E.C."/>
            <person name="Fantinatti-Garboggini F."/>
            <person name="de Carvalho F.M."/>
            <person name="Barcellos F.G."/>
            <person name="Prosdocimi F."/>
            <person name="May G."/>
            <person name="Azevedo Junior G.M."/>
            <person name="Guimaraes G.M."/>
            <person name="Goldman G.H."/>
            <person name="Padilha I.Q."/>
            <person name="Batista Jda S."/>
            <person name="Ferro J.A."/>
            <person name="Ribeiro J.M."/>
            <person name="Fietto J.L."/>
            <person name="Dabbas K.M."/>
            <person name="Cerdeira L."/>
            <person name="Agnez-Lima L.F."/>
            <person name="Brocchi M."/>
            <person name="de Carvalho M.O."/>
            <person name="Teixeira Mde M."/>
            <person name="Diniz Maia Mde M."/>
            <person name="Goldman M.H."/>
            <person name="Cruz Schneider M.P."/>
            <person name="Felipe M.S."/>
            <person name="Hungria M."/>
            <person name="Nicolas M.F."/>
            <person name="Pereira M."/>
            <person name="Montes M.A."/>
            <person name="Cantao M.E."/>
            <person name="Vincentz M."/>
            <person name="Rafael M.S."/>
            <person name="Silverman N."/>
            <person name="Stoco P.H."/>
            <person name="Souza R.C."/>
            <person name="Vicentini R."/>
            <person name="Gazzinelli R.T."/>
            <person name="Neves Rde O."/>
            <person name="Silva R."/>
            <person name="Astolfi-Filho S."/>
            <person name="Maciel T.E."/>
            <person name="Urmenyi T.P."/>
            <person name="Tadei W.P."/>
            <person name="Camargo E.P."/>
            <person name="de Vasconcelos A.T."/>
        </authorList>
    </citation>
    <scope>NUCLEOTIDE SEQUENCE</scope>
</reference>
<dbReference type="OMA" id="MGALIWD"/>
<feature type="signal peptide" evidence="2">
    <location>
        <begin position="1"/>
        <end position="21"/>
    </location>
</feature>
<dbReference type="Pfam" id="PF00089">
    <property type="entry name" value="Trypsin"/>
    <property type="match status" value="3"/>
</dbReference>
<feature type="domain" description="Peptidase S1" evidence="3">
    <location>
        <begin position="96"/>
        <end position="306"/>
    </location>
</feature>
<name>W5JML2_ANODA</name>
<reference evidence="5" key="4">
    <citation type="submission" date="2015-06" db="UniProtKB">
        <authorList>
            <consortium name="EnsemblMetazoa"/>
        </authorList>
    </citation>
    <scope>IDENTIFICATION</scope>
</reference>
<evidence type="ECO:0000313" key="6">
    <source>
        <dbReference type="Proteomes" id="UP000000673"/>
    </source>
</evidence>
<dbReference type="PANTHER" id="PTHR24260:SF147">
    <property type="entry name" value="EG:BACR7A4.3 PROTEIN-RELATED"/>
    <property type="match status" value="1"/>
</dbReference>
<evidence type="ECO:0000313" key="4">
    <source>
        <dbReference type="EMBL" id="ETN64548.1"/>
    </source>
</evidence>
<dbReference type="AlphaFoldDB" id="W5JML2"/>
<dbReference type="SUPFAM" id="SSF50494">
    <property type="entry name" value="Trypsin-like serine proteases"/>
    <property type="match status" value="3"/>
</dbReference>
<dbReference type="InterPro" id="IPR001254">
    <property type="entry name" value="Trypsin_dom"/>
</dbReference>
<comment type="similarity">
    <text evidence="1">Belongs to the peptidase S1 family. CLIP subfamily.</text>
</comment>
<evidence type="ECO:0000313" key="5">
    <source>
        <dbReference type="EnsemblMetazoa" id="ADAC003700-PA"/>
    </source>
</evidence>
<evidence type="ECO:0000256" key="2">
    <source>
        <dbReference type="SAM" id="SignalP"/>
    </source>
</evidence>
<evidence type="ECO:0000259" key="3">
    <source>
        <dbReference type="PROSITE" id="PS50240"/>
    </source>
</evidence>
<dbReference type="PROSITE" id="PS50240">
    <property type="entry name" value="TRYPSIN_DOM"/>
    <property type="match status" value="3"/>
</dbReference>
<gene>
    <name evidence="4" type="ORF">AND_003700</name>
</gene>
<dbReference type="EnsemblMetazoa" id="ADAC003700-RA">
    <property type="protein sequence ID" value="ADAC003700-PA"/>
    <property type="gene ID" value="ADAC003700"/>
</dbReference>
<dbReference type="GO" id="GO:0004252">
    <property type="term" value="F:serine-type endopeptidase activity"/>
    <property type="evidence" value="ECO:0007669"/>
    <property type="project" value="InterPro"/>
</dbReference>
<dbReference type="GO" id="GO:0006508">
    <property type="term" value="P:proteolysis"/>
    <property type="evidence" value="ECO:0007669"/>
    <property type="project" value="InterPro"/>
</dbReference>
<protein>
    <recommendedName>
        <fullName evidence="3">Peptidase S1 domain-containing protein</fullName>
    </recommendedName>
</protein>
<reference evidence="4" key="2">
    <citation type="submission" date="2010-05" db="EMBL/GenBank/DDBJ databases">
        <authorList>
            <person name="Almeida L.G."/>
            <person name="Nicolas M.F."/>
            <person name="Souza R.C."/>
            <person name="Vasconcelos A.T.R."/>
        </authorList>
    </citation>
    <scope>NUCLEOTIDE SEQUENCE</scope>
</reference>
<keyword evidence="6" id="KW-1185">Reference proteome</keyword>
<dbReference type="InterPro" id="IPR043504">
    <property type="entry name" value="Peptidase_S1_PA_chymotrypsin"/>
</dbReference>
<dbReference type="PANTHER" id="PTHR24260">
    <property type="match status" value="1"/>
</dbReference>
<dbReference type="VEuPathDB" id="VectorBase:ADAR2_012344"/>
<dbReference type="InterPro" id="IPR051333">
    <property type="entry name" value="CLIP_Serine_Protease"/>
</dbReference>